<keyword evidence="3" id="KW-1185">Reference proteome</keyword>
<reference evidence="3" key="1">
    <citation type="journal article" date="2016" name="Nat. Commun.">
        <title>The Gonium pectorale genome demonstrates co-option of cell cycle regulation during the evolution of multicellularity.</title>
        <authorList>
            <person name="Hanschen E.R."/>
            <person name="Marriage T.N."/>
            <person name="Ferris P.J."/>
            <person name="Hamaji T."/>
            <person name="Toyoda A."/>
            <person name="Fujiyama A."/>
            <person name="Neme R."/>
            <person name="Noguchi H."/>
            <person name="Minakuchi Y."/>
            <person name="Suzuki M."/>
            <person name="Kawai-Toyooka H."/>
            <person name="Smith D.R."/>
            <person name="Sparks H."/>
            <person name="Anderson J."/>
            <person name="Bakaric R."/>
            <person name="Luria V."/>
            <person name="Karger A."/>
            <person name="Kirschner M.W."/>
            <person name="Durand P.M."/>
            <person name="Michod R.E."/>
            <person name="Nozaki H."/>
            <person name="Olson B.J."/>
        </authorList>
    </citation>
    <scope>NUCLEOTIDE SEQUENCE [LARGE SCALE GENOMIC DNA]</scope>
    <source>
        <strain evidence="3">NIES-2863</strain>
    </source>
</reference>
<feature type="region of interest" description="Disordered" evidence="1">
    <location>
        <begin position="168"/>
        <end position="198"/>
    </location>
</feature>
<dbReference type="EMBL" id="LSYV01000048">
    <property type="protein sequence ID" value="KXZ46061.1"/>
    <property type="molecule type" value="Genomic_DNA"/>
</dbReference>
<feature type="compositionally biased region" description="Polar residues" evidence="1">
    <location>
        <begin position="105"/>
        <end position="124"/>
    </location>
</feature>
<proteinExistence type="predicted"/>
<evidence type="ECO:0000313" key="3">
    <source>
        <dbReference type="Proteomes" id="UP000075714"/>
    </source>
</evidence>
<feature type="compositionally biased region" description="Low complexity" evidence="1">
    <location>
        <begin position="176"/>
        <end position="192"/>
    </location>
</feature>
<evidence type="ECO:0000313" key="2">
    <source>
        <dbReference type="EMBL" id="KXZ46061.1"/>
    </source>
</evidence>
<dbReference type="OrthoDB" id="529017at2759"/>
<dbReference type="Proteomes" id="UP000075714">
    <property type="component" value="Unassembled WGS sequence"/>
</dbReference>
<accession>A0A150G8C4</accession>
<dbReference type="AlphaFoldDB" id="A0A150G8C4"/>
<evidence type="ECO:0000256" key="1">
    <source>
        <dbReference type="SAM" id="MobiDB-lite"/>
    </source>
</evidence>
<comment type="caution">
    <text evidence="2">The sequence shown here is derived from an EMBL/GenBank/DDBJ whole genome shotgun (WGS) entry which is preliminary data.</text>
</comment>
<feature type="region of interest" description="Disordered" evidence="1">
    <location>
        <begin position="103"/>
        <end position="124"/>
    </location>
</feature>
<organism evidence="2 3">
    <name type="scientific">Gonium pectorale</name>
    <name type="common">Green alga</name>
    <dbReference type="NCBI Taxonomy" id="33097"/>
    <lineage>
        <taxon>Eukaryota</taxon>
        <taxon>Viridiplantae</taxon>
        <taxon>Chlorophyta</taxon>
        <taxon>core chlorophytes</taxon>
        <taxon>Chlorophyceae</taxon>
        <taxon>CS clade</taxon>
        <taxon>Chlamydomonadales</taxon>
        <taxon>Volvocaceae</taxon>
        <taxon>Gonium</taxon>
    </lineage>
</organism>
<gene>
    <name evidence="2" type="ORF">GPECTOR_47g336</name>
</gene>
<name>A0A150G8C4_GONPE</name>
<protein>
    <submittedName>
        <fullName evidence="2">Uncharacterized protein</fullName>
    </submittedName>
</protein>
<sequence length="360" mass="38060">MPSLDELHLVTAIGSEGYRQAAQLRQREIVEPELQDCVVHHVVLKEDDYTLYESLGRYVSSVVRPHIIFMGSTNLCTPVASAARPVSRAGPASWSYTWGIPASRPGTSSGRPATAGGNSLASRPTVQPFEPPSMGLLGASSTALKVLPEMRCAPVLLAKHNSRGSWLNHSGGSATAPTPGSPSGVAPAAAAATPPPLSRAMSRNASLLRPASAAQASAALEAAGANSAPPMRVMVDLQANSRHVLDWLFEHFTPGRDHLLLTVSQAYDEQHNVKPSAQRLLTAFGVQAAVNAFEAEKAVLAGPANKSLPLAVADSEPDVLVVQAPRCKGLPAPLVELLYCARTSFLIWPPDYDARQRARA</sequence>